<comment type="caution">
    <text evidence="2">The sequence shown here is derived from an EMBL/GenBank/DDBJ whole genome shotgun (WGS) entry which is preliminary data.</text>
</comment>
<protein>
    <submittedName>
        <fullName evidence="2">Uncharacterized protein</fullName>
    </submittedName>
</protein>
<evidence type="ECO:0000313" key="3">
    <source>
        <dbReference type="Proteomes" id="UP000541444"/>
    </source>
</evidence>
<gene>
    <name evidence="2" type="ORF">GIB67_004882</name>
</gene>
<sequence length="137" mass="15742">MQQVRGVMILMAISEGLKLAKKLSFKSLWVLSDSSWDSGDASEMHDEEPANCSSVFTSEKEVARERIALCTWEHSPKENILLYPIIIASFNKFLRTGFIANFIVIRFHCLCVLYIYDIGSNYTHDELAAFTQKRRQM</sequence>
<keyword evidence="1" id="KW-0812">Transmembrane</keyword>
<evidence type="ECO:0000256" key="1">
    <source>
        <dbReference type="SAM" id="Phobius"/>
    </source>
</evidence>
<dbReference type="Proteomes" id="UP000541444">
    <property type="component" value="Unassembled WGS sequence"/>
</dbReference>
<keyword evidence="3" id="KW-1185">Reference proteome</keyword>
<dbReference type="EMBL" id="JACGCM010002137">
    <property type="protein sequence ID" value="KAF6144209.1"/>
    <property type="molecule type" value="Genomic_DNA"/>
</dbReference>
<feature type="transmembrane region" description="Helical" evidence="1">
    <location>
        <begin position="98"/>
        <end position="116"/>
    </location>
</feature>
<proteinExistence type="predicted"/>
<keyword evidence="1" id="KW-1133">Transmembrane helix</keyword>
<evidence type="ECO:0000313" key="2">
    <source>
        <dbReference type="EMBL" id="KAF6144209.1"/>
    </source>
</evidence>
<accession>A0A7J7LNR9</accession>
<reference evidence="2 3" key="1">
    <citation type="journal article" date="2020" name="IScience">
        <title>Genome Sequencing of the Endangered Kingdonia uniflora (Circaeasteraceae, Ranunculales) Reveals Potential Mechanisms of Evolutionary Specialization.</title>
        <authorList>
            <person name="Sun Y."/>
            <person name="Deng T."/>
            <person name="Zhang A."/>
            <person name="Moore M.J."/>
            <person name="Landis J.B."/>
            <person name="Lin N."/>
            <person name="Zhang H."/>
            <person name="Zhang X."/>
            <person name="Huang J."/>
            <person name="Zhang X."/>
            <person name="Sun H."/>
            <person name="Wang H."/>
        </authorList>
    </citation>
    <scope>NUCLEOTIDE SEQUENCE [LARGE SCALE GENOMIC DNA]</scope>
    <source>
        <strain evidence="2">TB1705</strain>
        <tissue evidence="2">Leaf</tissue>
    </source>
</reference>
<organism evidence="2 3">
    <name type="scientific">Kingdonia uniflora</name>
    <dbReference type="NCBI Taxonomy" id="39325"/>
    <lineage>
        <taxon>Eukaryota</taxon>
        <taxon>Viridiplantae</taxon>
        <taxon>Streptophyta</taxon>
        <taxon>Embryophyta</taxon>
        <taxon>Tracheophyta</taxon>
        <taxon>Spermatophyta</taxon>
        <taxon>Magnoliopsida</taxon>
        <taxon>Ranunculales</taxon>
        <taxon>Circaeasteraceae</taxon>
        <taxon>Kingdonia</taxon>
    </lineage>
</organism>
<keyword evidence="1" id="KW-0472">Membrane</keyword>
<dbReference type="AlphaFoldDB" id="A0A7J7LNR9"/>
<name>A0A7J7LNR9_9MAGN</name>